<keyword evidence="4" id="KW-0804">Transcription</keyword>
<keyword evidence="7" id="KW-1185">Reference proteome</keyword>
<evidence type="ECO:0000256" key="1">
    <source>
        <dbReference type="ARBA" id="ARBA00022491"/>
    </source>
</evidence>
<evidence type="ECO:0000313" key="7">
    <source>
        <dbReference type="Proteomes" id="UP001248709"/>
    </source>
</evidence>
<dbReference type="PANTHER" id="PTHR30146">
    <property type="entry name" value="LACI-RELATED TRANSCRIPTIONAL REPRESSOR"/>
    <property type="match status" value="1"/>
</dbReference>
<dbReference type="PROSITE" id="PS50932">
    <property type="entry name" value="HTH_LACI_2"/>
    <property type="match status" value="1"/>
</dbReference>
<dbReference type="RefSeq" id="WP_025701356.1">
    <property type="nucleotide sequence ID" value="NZ_JAUSUY010000003.1"/>
</dbReference>
<dbReference type="InterPro" id="IPR010982">
    <property type="entry name" value="Lambda_DNA-bd_dom_sf"/>
</dbReference>
<dbReference type="Pfam" id="PF13377">
    <property type="entry name" value="Peripla_BP_3"/>
    <property type="match status" value="1"/>
</dbReference>
<dbReference type="SMART" id="SM00354">
    <property type="entry name" value="HTH_LACI"/>
    <property type="match status" value="1"/>
</dbReference>
<evidence type="ECO:0000256" key="4">
    <source>
        <dbReference type="ARBA" id="ARBA00023163"/>
    </source>
</evidence>
<feature type="domain" description="HTH lacI-type" evidence="5">
    <location>
        <begin position="6"/>
        <end position="50"/>
    </location>
</feature>
<dbReference type="InterPro" id="IPR000843">
    <property type="entry name" value="HTH_LacI"/>
</dbReference>
<dbReference type="InterPro" id="IPR046335">
    <property type="entry name" value="LacI/GalR-like_sensor"/>
</dbReference>
<protein>
    <submittedName>
        <fullName evidence="6">LacI family transcriptional regulator</fullName>
    </submittedName>
</protein>
<organism evidence="6 7">
    <name type="scientific">Paenibacillus forsythiae</name>
    <dbReference type="NCBI Taxonomy" id="365616"/>
    <lineage>
        <taxon>Bacteria</taxon>
        <taxon>Bacillati</taxon>
        <taxon>Bacillota</taxon>
        <taxon>Bacilli</taxon>
        <taxon>Bacillales</taxon>
        <taxon>Paenibacillaceae</taxon>
        <taxon>Paenibacillus</taxon>
    </lineage>
</organism>
<keyword evidence="3" id="KW-0238">DNA-binding</keyword>
<dbReference type="InterPro" id="IPR028082">
    <property type="entry name" value="Peripla_BP_I"/>
</dbReference>
<dbReference type="PANTHER" id="PTHR30146:SF148">
    <property type="entry name" value="HTH-TYPE TRANSCRIPTIONAL REPRESSOR PURR-RELATED"/>
    <property type="match status" value="1"/>
</dbReference>
<dbReference type="Gene3D" id="1.10.260.40">
    <property type="entry name" value="lambda repressor-like DNA-binding domains"/>
    <property type="match status" value="1"/>
</dbReference>
<dbReference type="EMBL" id="JAUSUY010000003">
    <property type="protein sequence ID" value="MDT3425354.1"/>
    <property type="molecule type" value="Genomic_DNA"/>
</dbReference>
<accession>A0ABU3H3F7</accession>
<comment type="caution">
    <text evidence="6">The sequence shown here is derived from an EMBL/GenBank/DDBJ whole genome shotgun (WGS) entry which is preliminary data.</text>
</comment>
<evidence type="ECO:0000313" key="6">
    <source>
        <dbReference type="EMBL" id="MDT3425354.1"/>
    </source>
</evidence>
<keyword evidence="2" id="KW-0805">Transcription regulation</keyword>
<keyword evidence="1" id="KW-0678">Repressor</keyword>
<dbReference type="CDD" id="cd01392">
    <property type="entry name" value="HTH_LacI"/>
    <property type="match status" value="1"/>
</dbReference>
<proteinExistence type="predicted"/>
<dbReference type="SUPFAM" id="SSF53822">
    <property type="entry name" value="Periplasmic binding protein-like I"/>
    <property type="match status" value="1"/>
</dbReference>
<evidence type="ECO:0000256" key="3">
    <source>
        <dbReference type="ARBA" id="ARBA00023125"/>
    </source>
</evidence>
<dbReference type="SUPFAM" id="SSF47413">
    <property type="entry name" value="lambda repressor-like DNA-binding domains"/>
    <property type="match status" value="1"/>
</dbReference>
<evidence type="ECO:0000256" key="2">
    <source>
        <dbReference type="ARBA" id="ARBA00023015"/>
    </source>
</evidence>
<name>A0ABU3H3F7_9BACL</name>
<dbReference type="Gene3D" id="3.40.50.2300">
    <property type="match status" value="2"/>
</dbReference>
<reference evidence="6 7" key="1">
    <citation type="submission" date="2023-07" db="EMBL/GenBank/DDBJ databases">
        <title>Genomic Encyclopedia of Type Strains, Phase IV (KMG-IV): sequencing the most valuable type-strain genomes for metagenomic binning, comparative biology and taxonomic classification.</title>
        <authorList>
            <person name="Goeker M."/>
        </authorList>
    </citation>
    <scope>NUCLEOTIDE SEQUENCE [LARGE SCALE GENOMIC DNA]</scope>
    <source>
        <strain evidence="6 7">T98</strain>
    </source>
</reference>
<dbReference type="Proteomes" id="UP001248709">
    <property type="component" value="Unassembled WGS sequence"/>
</dbReference>
<sequence length="337" mass="37997">MRKEKVTLADLAEALGTSTVSISRALSGQPGISEELKRRILSTAKEMGYRKGKKGESPRILLLHQDPYIHDSNNFSAMYQGLEKVLQEAEADYDAEYVDKETQTRLQLPYKMSKETDFDGVIMLGRFNIPYAHFIHEQIPNLIFFTGYSPAYNYDSVWFSFLNAGYKLGEYLMDHGHRTIGFLGSKGFYRNKEKMLGLSIVLEEHGLPVREDLFLDTEADYQERLLELIRLNSLPTAFICDHDFTALELIKFLHSRKLSVPADVSVIGSGNTELSKHCIPPLTTMDMNIRYSCEAVVATLLKRIAKPDKPGENIAIISTLVERESVSAPPLPNDPTA</sequence>
<gene>
    <name evidence="6" type="ORF">J2Z22_000870</name>
</gene>
<evidence type="ECO:0000259" key="5">
    <source>
        <dbReference type="PROSITE" id="PS50932"/>
    </source>
</evidence>